<accession>D2WL90</accession>
<feature type="domain" description="Ricin B lectin" evidence="1">
    <location>
        <begin position="11"/>
        <end position="136"/>
    </location>
</feature>
<proteinExistence type="evidence at transcript level"/>
<dbReference type="Gene3D" id="2.80.10.50">
    <property type="match status" value="2"/>
</dbReference>
<dbReference type="CDD" id="cd23449">
    <property type="entry name" value="beta-trefoil_Ricin_EW29-like"/>
    <property type="match status" value="2"/>
</dbReference>
<organism evidence="2">
    <name type="scientific">Spirobranchus lamarcki</name>
    <name type="common">Keelworm</name>
    <name type="synonym">Pomatoceros lamarcki</name>
    <dbReference type="NCBI Taxonomy" id="2082999"/>
    <lineage>
        <taxon>Eukaryota</taxon>
        <taxon>Metazoa</taxon>
        <taxon>Spiralia</taxon>
        <taxon>Lophotrochozoa</taxon>
        <taxon>Annelida</taxon>
        <taxon>Polychaeta</taxon>
        <taxon>Sedentaria</taxon>
        <taxon>Canalipalpata</taxon>
        <taxon>Sabellida</taxon>
        <taxon>Serpulidae</taxon>
        <taxon>Spirobranchus</taxon>
    </lineage>
</organism>
<evidence type="ECO:0000313" key="2">
    <source>
        <dbReference type="EMBL" id="ADB11405.1"/>
    </source>
</evidence>
<sequence>MAEKKTPEGMYFVVRSRRNNNLVLDVLGGEMEAGKVCCMAEYNGSVSQIWYEDQVTSTIRSKSSDLCLIIGSDKILMVDEYKDKAEGQEWVLAKDKIQDNNNPKIVVEISDANGEVDAQLTQGELKNEPHQLFDIDYQDAVYFYIVSELHGKVVTVKHAETRPDAKIVIEPKREGACEQLWHEGKHGFMRSKLNNFVLEAKENRNGASMRLMPFEPGNSKQLWCRHHGKILSLVHPKDILEIKKKKKDNGAKLVIGDDNNLPNQTWIFEEVSSE</sequence>
<keyword evidence="2" id="KW-0430">Lectin</keyword>
<name>D2WL90_SPILA</name>
<reference evidence="2" key="1">
    <citation type="journal article" date="2009" name="BMC Evol. Biol.">
        <title>An EST screen from the annelid Pomatoceros lamarckii reveals patterns of gene loss and gain in animals.</title>
        <authorList>
            <person name="Takahashi T."/>
            <person name="McDougall C."/>
            <person name="Troscianko J."/>
            <person name="Chen W.C."/>
            <person name="Jayaraman-Nagarajan A."/>
            <person name="Shimeld S.M."/>
            <person name="Ferrier D.E."/>
        </authorList>
    </citation>
    <scope>NUCLEOTIDE SEQUENCE</scope>
</reference>
<dbReference type="InterPro" id="IPR000772">
    <property type="entry name" value="Ricin_B_lectin"/>
</dbReference>
<dbReference type="InterPro" id="IPR035992">
    <property type="entry name" value="Ricin_B-like_lectins"/>
</dbReference>
<feature type="domain" description="Ricin B lectin" evidence="1">
    <location>
        <begin position="140"/>
        <end position="269"/>
    </location>
</feature>
<dbReference type="Pfam" id="PF00652">
    <property type="entry name" value="Ricin_B_lectin"/>
    <property type="match status" value="2"/>
</dbReference>
<dbReference type="EMBL" id="GQ381307">
    <property type="protein sequence ID" value="ADB11405.1"/>
    <property type="molecule type" value="mRNA"/>
</dbReference>
<dbReference type="AlphaFoldDB" id="D2WL90"/>
<dbReference type="SMART" id="SM00458">
    <property type="entry name" value="RICIN"/>
    <property type="match status" value="2"/>
</dbReference>
<dbReference type="PROSITE" id="PS50231">
    <property type="entry name" value="RICIN_B_LECTIN"/>
    <property type="match status" value="1"/>
</dbReference>
<protein>
    <submittedName>
        <fullName evidence="2">Putative galactose-binding lectin</fullName>
    </submittedName>
</protein>
<dbReference type="GO" id="GO:0030246">
    <property type="term" value="F:carbohydrate binding"/>
    <property type="evidence" value="ECO:0007669"/>
    <property type="project" value="UniProtKB-KW"/>
</dbReference>
<evidence type="ECO:0000259" key="1">
    <source>
        <dbReference type="SMART" id="SM00458"/>
    </source>
</evidence>
<dbReference type="SUPFAM" id="SSF50370">
    <property type="entry name" value="Ricin B-like lectins"/>
    <property type="match status" value="2"/>
</dbReference>